<evidence type="ECO:0000256" key="4">
    <source>
        <dbReference type="ARBA" id="ARBA00022692"/>
    </source>
</evidence>
<dbReference type="EMBL" id="AXCY01000141">
    <property type="protein sequence ID" value="KGM08920.1"/>
    <property type="molecule type" value="Genomic_DNA"/>
</dbReference>
<proteinExistence type="inferred from homology"/>
<protein>
    <submittedName>
        <fullName evidence="8">Flagellar biosynthesis protein FlhA</fullName>
    </submittedName>
</protein>
<dbReference type="Gene3D" id="3.40.30.60">
    <property type="entry name" value="FHIPEP family, domain 1"/>
    <property type="match status" value="1"/>
</dbReference>
<evidence type="ECO:0000256" key="3">
    <source>
        <dbReference type="ARBA" id="ARBA00022475"/>
    </source>
</evidence>
<evidence type="ECO:0000256" key="5">
    <source>
        <dbReference type="ARBA" id="ARBA00022989"/>
    </source>
</evidence>
<evidence type="ECO:0000256" key="2">
    <source>
        <dbReference type="ARBA" id="ARBA00008835"/>
    </source>
</evidence>
<feature type="transmembrane region" description="Helical" evidence="7">
    <location>
        <begin position="7"/>
        <end position="27"/>
    </location>
</feature>
<keyword evidence="8" id="KW-0282">Flagellum</keyword>
<comment type="similarity">
    <text evidence="2">Belongs to the FHIPEP (flagella/HR/invasion proteins export pore) family.</text>
</comment>
<keyword evidence="4 7" id="KW-0812">Transmembrane</keyword>
<dbReference type="Gene3D" id="3.40.50.12790">
    <property type="entry name" value="FHIPEP family, domain 4"/>
    <property type="match status" value="1"/>
</dbReference>
<reference evidence="8 9" key="2">
    <citation type="journal article" date="2015" name="Stand. Genomic Sci.">
        <title>Draft genome sequence of Cellulomonas carbonis T26(T) and comparative analysis of six Cellulomonas genomes.</title>
        <authorList>
            <person name="Zhuang W."/>
            <person name="Zhang S."/>
            <person name="Xia X."/>
            <person name="Wang G."/>
        </authorList>
    </citation>
    <scope>NUCLEOTIDE SEQUENCE [LARGE SCALE GENOMIC DNA]</scope>
    <source>
        <strain evidence="8 9">T26</strain>
    </source>
</reference>
<keyword evidence="6 7" id="KW-0472">Membrane</keyword>
<keyword evidence="5 7" id="KW-1133">Transmembrane helix</keyword>
<dbReference type="Proteomes" id="UP000029839">
    <property type="component" value="Unassembled WGS sequence"/>
</dbReference>
<organism evidence="8 9">
    <name type="scientific">Cellulomonas carbonis T26</name>
    <dbReference type="NCBI Taxonomy" id="947969"/>
    <lineage>
        <taxon>Bacteria</taxon>
        <taxon>Bacillati</taxon>
        <taxon>Actinomycetota</taxon>
        <taxon>Actinomycetes</taxon>
        <taxon>Micrococcales</taxon>
        <taxon>Cellulomonadaceae</taxon>
        <taxon>Cellulomonas</taxon>
    </lineage>
</organism>
<dbReference type="GO" id="GO:0009306">
    <property type="term" value="P:protein secretion"/>
    <property type="evidence" value="ECO:0007669"/>
    <property type="project" value="InterPro"/>
</dbReference>
<keyword evidence="8" id="KW-0966">Cell projection</keyword>
<name>A0A0A0BM08_9CELL</name>
<dbReference type="InterPro" id="IPR042194">
    <property type="entry name" value="FHIPEP_1"/>
</dbReference>
<dbReference type="PRINTS" id="PR00949">
    <property type="entry name" value="TYPE3IMAPROT"/>
</dbReference>
<gene>
    <name evidence="8" type="primary">flhA</name>
    <name evidence="8" type="ORF">N868_05725</name>
</gene>
<dbReference type="PIRSF" id="PIRSF005419">
    <property type="entry name" value="FlhA"/>
    <property type="match status" value="1"/>
</dbReference>
<dbReference type="InterPro" id="IPR042196">
    <property type="entry name" value="FHIPEP_4"/>
</dbReference>
<keyword evidence="8" id="KW-0969">Cilium</keyword>
<dbReference type="InterPro" id="IPR025505">
    <property type="entry name" value="FHIPEP_CS"/>
</dbReference>
<accession>A0A0A0BM08</accession>
<sequence length="689" mass="71998">MKGKQIAQLGVPIGVVGVVLLLVVPLPAAMLDVLIVLNIALSLVVLLTSMYIKRPLDFSVFPSMLLVLTLFRLGLNVASTRLVLGDGYAGQVIDAFGHFVVGGSLVIGLVIFLILVVIQFAVITNGAGRVAEVGARFTLDAMPGKQMAIDADLNAGLIDEDTARKRRADVAAEADFYGAMDGGSKFVKGDAIAGIIITIINLVGGFAVGMLQMGMSAGEAIERFSLLTIGDGLVTQIPALLMSVSTGLIVTRATSEGSMGETASTQLTQSRTALQIAGAAAIALALVPGMPKPPFLLVGAALLLAGQRIKARDAAAERDLALAEVQQVATGGPSADTPEALIEQMRVHALEILLAPDLVDMVGSGTDQDLLARVRGLRRKIAMELGIVVPPVRTRDSVDLPRSTYVVKIAGVEVGRGEAPGGRVLALGDNLDGIGGTPVVEPVFGLPGKWIPAELRHAAEMVGATVVDRVSVLITHLGAIIDANAPRLLSREDVRVLTEGVKQVNPSVVDELVPSLLTLGEVQRVLQGLLAEQVPIRDLSRIFEGLTLRAKVSTDVEGLVEAARSSLGPALAAPYAHDGVLRVITLEPSLEQHLMEAMRPSDGGTQLMLEPHRMDHLLSTLRTTAAAGESSGREAVLVCAPVLRAALRRTVVLALPTLPVLSYSEVTGAGLQIETVGVIHDAQAIAARG</sequence>
<keyword evidence="3" id="KW-1003">Cell membrane</keyword>
<evidence type="ECO:0000256" key="6">
    <source>
        <dbReference type="ARBA" id="ARBA00023136"/>
    </source>
</evidence>
<dbReference type="Pfam" id="PF00771">
    <property type="entry name" value="FHIPEP"/>
    <property type="match status" value="1"/>
</dbReference>
<evidence type="ECO:0000313" key="9">
    <source>
        <dbReference type="Proteomes" id="UP000029839"/>
    </source>
</evidence>
<dbReference type="Gene3D" id="1.10.8.540">
    <property type="entry name" value="FHIPEP family, domain 3"/>
    <property type="match status" value="1"/>
</dbReference>
<dbReference type="InterPro" id="IPR001712">
    <property type="entry name" value="T3SS_FHIPEP"/>
</dbReference>
<comment type="subcellular location">
    <subcellularLocation>
        <location evidence="1">Cell membrane</location>
        <topology evidence="1">Multi-pass membrane protein</topology>
    </subcellularLocation>
</comment>
<reference evidence="8 9" key="1">
    <citation type="submission" date="2013-08" db="EMBL/GenBank/DDBJ databases">
        <title>Genome sequencing of Cellulomonas carbonis T26.</title>
        <authorList>
            <person name="Chen F."/>
            <person name="Li Y."/>
            <person name="Wang G."/>
        </authorList>
    </citation>
    <scope>NUCLEOTIDE SEQUENCE [LARGE SCALE GENOMIC DNA]</scope>
    <source>
        <strain evidence="8 9">T26</strain>
    </source>
</reference>
<feature type="transmembrane region" description="Helical" evidence="7">
    <location>
        <begin position="33"/>
        <end position="52"/>
    </location>
</feature>
<dbReference type="InterPro" id="IPR042193">
    <property type="entry name" value="FHIPEP_3"/>
</dbReference>
<evidence type="ECO:0000256" key="1">
    <source>
        <dbReference type="ARBA" id="ARBA00004651"/>
    </source>
</evidence>
<evidence type="ECO:0000256" key="7">
    <source>
        <dbReference type="SAM" id="Phobius"/>
    </source>
</evidence>
<keyword evidence="9" id="KW-1185">Reference proteome</keyword>
<dbReference type="AlphaFoldDB" id="A0A0A0BM08"/>
<feature type="transmembrane region" description="Helical" evidence="7">
    <location>
        <begin position="64"/>
        <end position="84"/>
    </location>
</feature>
<feature type="transmembrane region" description="Helical" evidence="7">
    <location>
        <begin position="96"/>
        <end position="122"/>
    </location>
</feature>
<dbReference type="PANTHER" id="PTHR30161">
    <property type="entry name" value="FLAGELLAR EXPORT PROTEIN, MEMBRANE FLHA SUBUNIT-RELATED"/>
    <property type="match status" value="1"/>
</dbReference>
<comment type="caution">
    <text evidence="8">The sequence shown here is derived from an EMBL/GenBank/DDBJ whole genome shotgun (WGS) entry which is preliminary data.</text>
</comment>
<dbReference type="RefSeq" id="WP_043609745.1">
    <property type="nucleotide sequence ID" value="NZ_AXCY01000141.1"/>
</dbReference>
<dbReference type="PROSITE" id="PS00994">
    <property type="entry name" value="FHIPEP"/>
    <property type="match status" value="1"/>
</dbReference>
<dbReference type="PANTHER" id="PTHR30161:SF1">
    <property type="entry name" value="FLAGELLAR BIOSYNTHESIS PROTEIN FLHA-RELATED"/>
    <property type="match status" value="1"/>
</dbReference>
<dbReference type="GO" id="GO:0044780">
    <property type="term" value="P:bacterial-type flagellum assembly"/>
    <property type="evidence" value="ECO:0007669"/>
    <property type="project" value="TreeGrafter"/>
</dbReference>
<evidence type="ECO:0000313" key="8">
    <source>
        <dbReference type="EMBL" id="KGM08920.1"/>
    </source>
</evidence>
<dbReference type="GO" id="GO:0005886">
    <property type="term" value="C:plasma membrane"/>
    <property type="evidence" value="ECO:0007669"/>
    <property type="project" value="UniProtKB-SubCell"/>
</dbReference>
<feature type="transmembrane region" description="Helical" evidence="7">
    <location>
        <begin position="191"/>
        <end position="213"/>
    </location>
</feature>
<dbReference type="OrthoDB" id="9759185at2"/>